<keyword evidence="1" id="KW-0472">Membrane</keyword>
<keyword evidence="3" id="KW-1185">Reference proteome</keyword>
<keyword evidence="1" id="KW-1133">Transmembrane helix</keyword>
<feature type="transmembrane region" description="Helical" evidence="1">
    <location>
        <begin position="12"/>
        <end position="28"/>
    </location>
</feature>
<keyword evidence="1" id="KW-0812">Transmembrane</keyword>
<sequence length="50" mass="5599">MSRAFGVDLQGISYDFLLAVGGIVLRLHRKKTCKWNVRTVHCTLSTACTM</sequence>
<reference evidence="2 3" key="1">
    <citation type="submission" date="2015-11" db="EMBL/GenBank/DDBJ databases">
        <title>Exploring the genomic traits of fungus-feeding bacterial genus Collimonas.</title>
        <authorList>
            <person name="Song C."/>
            <person name="Schmidt R."/>
            <person name="de Jager V."/>
            <person name="Krzyzanowska D."/>
            <person name="Jongedijk E."/>
            <person name="Cankar K."/>
            <person name="Beekwilder J."/>
            <person name="van Veen A."/>
            <person name="de Boer W."/>
            <person name="van Veen J.A."/>
            <person name="Garbeva P."/>
        </authorList>
    </citation>
    <scope>NUCLEOTIDE SEQUENCE [LARGE SCALE GENOMIC DNA]</scope>
    <source>
        <strain evidence="2 3">Ter282</strain>
    </source>
</reference>
<evidence type="ECO:0000256" key="1">
    <source>
        <dbReference type="SAM" id="Phobius"/>
    </source>
</evidence>
<dbReference type="AlphaFoldDB" id="A0A127PKK5"/>
<protein>
    <submittedName>
        <fullName evidence="2">Uncharacterized protein</fullName>
    </submittedName>
</protein>
<dbReference type="Proteomes" id="UP000071778">
    <property type="component" value="Chromosome"/>
</dbReference>
<gene>
    <name evidence="2" type="ORF">CAter282_0404</name>
</gene>
<organism evidence="2 3">
    <name type="scientific">Collimonas arenae</name>
    <dbReference type="NCBI Taxonomy" id="279058"/>
    <lineage>
        <taxon>Bacteria</taxon>
        <taxon>Pseudomonadati</taxon>
        <taxon>Pseudomonadota</taxon>
        <taxon>Betaproteobacteria</taxon>
        <taxon>Burkholderiales</taxon>
        <taxon>Oxalobacteraceae</taxon>
        <taxon>Collimonas</taxon>
    </lineage>
</organism>
<evidence type="ECO:0000313" key="3">
    <source>
        <dbReference type="Proteomes" id="UP000071778"/>
    </source>
</evidence>
<proteinExistence type="predicted"/>
<dbReference type="EMBL" id="CP013235">
    <property type="protein sequence ID" value="AMP08220.1"/>
    <property type="molecule type" value="Genomic_DNA"/>
</dbReference>
<name>A0A127PKK5_9BURK</name>
<dbReference type="PATRIC" id="fig|279058.17.peg.440"/>
<evidence type="ECO:0000313" key="2">
    <source>
        <dbReference type="EMBL" id="AMP08220.1"/>
    </source>
</evidence>
<accession>A0A127PKK5</accession>